<evidence type="ECO:0000313" key="6">
    <source>
        <dbReference type="EMBL" id="MEI4768149.1"/>
    </source>
</evidence>
<proteinExistence type="predicted"/>
<name>A0ABU8EZG9_9BACI</name>
<sequence length="86" mass="10109">MANKERNLAPFDKMMIIRTAILLIAWFNQFLVLKGYSPLPFTDSELELGVTAIITFLASIWAWWKNNDVRYKARRNTQYLKDKGLK</sequence>
<feature type="transmembrane region" description="Helical" evidence="5">
    <location>
        <begin position="48"/>
        <end position="64"/>
    </location>
</feature>
<accession>A0ABU8EZG9</accession>
<dbReference type="RefSeq" id="WP_336495707.1">
    <property type="nucleotide sequence ID" value="NZ_JBAWSY010000001.1"/>
</dbReference>
<dbReference type="InterPro" id="IPR006479">
    <property type="entry name" value="Holin"/>
</dbReference>
<evidence type="ECO:0000256" key="3">
    <source>
        <dbReference type="ARBA" id="ARBA00022989"/>
    </source>
</evidence>
<evidence type="ECO:0000256" key="2">
    <source>
        <dbReference type="ARBA" id="ARBA00022692"/>
    </source>
</evidence>
<feature type="transmembrane region" description="Helical" evidence="5">
    <location>
        <begin position="15"/>
        <end position="36"/>
    </location>
</feature>
<keyword evidence="3 5" id="KW-1133">Transmembrane helix</keyword>
<evidence type="ECO:0000256" key="4">
    <source>
        <dbReference type="ARBA" id="ARBA00023136"/>
    </source>
</evidence>
<evidence type="ECO:0000256" key="5">
    <source>
        <dbReference type="SAM" id="Phobius"/>
    </source>
</evidence>
<keyword evidence="2 5" id="KW-0812">Transmembrane</keyword>
<dbReference type="Pfam" id="PF04688">
    <property type="entry name" value="Holin_SPP1"/>
    <property type="match status" value="1"/>
</dbReference>
<dbReference type="EMBL" id="JBAWSY010000001">
    <property type="protein sequence ID" value="MEI4768149.1"/>
    <property type="molecule type" value="Genomic_DNA"/>
</dbReference>
<dbReference type="Proteomes" id="UP001364890">
    <property type="component" value="Unassembled WGS sequence"/>
</dbReference>
<dbReference type="NCBIfam" id="TIGR01592">
    <property type="entry name" value="holin_SPP1"/>
    <property type="match status" value="1"/>
</dbReference>
<comment type="caution">
    <text evidence="6">The sequence shown here is derived from an EMBL/GenBank/DDBJ whole genome shotgun (WGS) entry which is preliminary data.</text>
</comment>
<evidence type="ECO:0000256" key="1">
    <source>
        <dbReference type="ARBA" id="ARBA00004370"/>
    </source>
</evidence>
<organism evidence="6 7">
    <name type="scientific">Psychrobacillus mangrovi</name>
    <dbReference type="NCBI Taxonomy" id="3117745"/>
    <lineage>
        <taxon>Bacteria</taxon>
        <taxon>Bacillati</taxon>
        <taxon>Bacillota</taxon>
        <taxon>Bacilli</taxon>
        <taxon>Bacillales</taxon>
        <taxon>Bacillaceae</taxon>
        <taxon>Psychrobacillus</taxon>
    </lineage>
</organism>
<comment type="subcellular location">
    <subcellularLocation>
        <location evidence="1">Membrane</location>
    </subcellularLocation>
</comment>
<gene>
    <name evidence="6" type="ORF">WAX74_00560</name>
</gene>
<reference evidence="6 7" key="1">
    <citation type="submission" date="2024-01" db="EMBL/GenBank/DDBJ databases">
        <title>Seven novel Bacillus-like species.</title>
        <authorList>
            <person name="Liu G."/>
        </authorList>
    </citation>
    <scope>NUCLEOTIDE SEQUENCE [LARGE SCALE GENOMIC DNA]</scope>
    <source>
        <strain evidence="6 7">FJAT-51614</strain>
    </source>
</reference>
<evidence type="ECO:0000313" key="7">
    <source>
        <dbReference type="Proteomes" id="UP001364890"/>
    </source>
</evidence>
<protein>
    <submittedName>
        <fullName evidence="6">Phage holin</fullName>
    </submittedName>
</protein>
<keyword evidence="4 5" id="KW-0472">Membrane</keyword>
<keyword evidence="7" id="KW-1185">Reference proteome</keyword>